<dbReference type="Gene3D" id="2.130.10.10">
    <property type="entry name" value="YVTN repeat-like/Quinoprotein amine dehydrogenase"/>
    <property type="match status" value="2"/>
</dbReference>
<name>A0A4W3J1K9_CALMI</name>
<dbReference type="InterPro" id="IPR025956">
    <property type="entry name" value="DYNC1I1/DYNC1I2"/>
</dbReference>
<reference evidence="19" key="1">
    <citation type="journal article" date="2006" name="Science">
        <title>Ancient noncoding elements conserved in the human genome.</title>
        <authorList>
            <person name="Venkatesh B."/>
            <person name="Kirkness E.F."/>
            <person name="Loh Y.H."/>
            <person name="Halpern A.L."/>
            <person name="Lee A.P."/>
            <person name="Johnson J."/>
            <person name="Dandona N."/>
            <person name="Viswanathan L.D."/>
            <person name="Tay A."/>
            <person name="Venter J.C."/>
            <person name="Strausberg R.L."/>
            <person name="Brenner S."/>
        </authorList>
    </citation>
    <scope>NUCLEOTIDE SEQUENCE [LARGE SCALE GENOMIC DNA]</scope>
</reference>
<evidence type="ECO:0000256" key="1">
    <source>
        <dbReference type="ARBA" id="ARBA00004245"/>
    </source>
</evidence>
<keyword evidence="8" id="KW-0677">Repeat</keyword>
<evidence type="ECO:0000313" key="19">
    <source>
        <dbReference type="Proteomes" id="UP000314986"/>
    </source>
</evidence>
<evidence type="ECO:0000256" key="4">
    <source>
        <dbReference type="ARBA" id="ARBA00022490"/>
    </source>
</evidence>
<reference evidence="18" key="5">
    <citation type="submission" date="2025-09" db="UniProtKB">
        <authorList>
            <consortium name="Ensembl"/>
        </authorList>
    </citation>
    <scope>IDENTIFICATION</scope>
</reference>
<evidence type="ECO:0000256" key="5">
    <source>
        <dbReference type="ARBA" id="ARBA00022553"/>
    </source>
</evidence>
<protein>
    <recommendedName>
        <fullName evidence="12">Cytoplasmic dynein 1 intermediate chain 2</fullName>
    </recommendedName>
    <alternativeName>
        <fullName evidence="13">Cytoplasmic dynein intermediate chain 2</fullName>
    </alternativeName>
    <alternativeName>
        <fullName evidence="14">Dynein intermediate chain 2, cytosolic</fullName>
    </alternativeName>
</protein>
<dbReference type="AlphaFoldDB" id="A0A4W3J1K9"/>
<dbReference type="FunFam" id="2.130.10.10:FF:000026">
    <property type="entry name" value="cytoplasmic dynein 1 intermediate chain 2 isoform X2"/>
    <property type="match status" value="1"/>
</dbReference>
<evidence type="ECO:0000256" key="8">
    <source>
        <dbReference type="ARBA" id="ARBA00022737"/>
    </source>
</evidence>
<dbReference type="InterPro" id="IPR036322">
    <property type="entry name" value="WD40_repeat_dom_sf"/>
</dbReference>
<keyword evidence="19" id="KW-1185">Reference proteome</keyword>
<keyword evidence="7" id="KW-0493">Microtubule</keyword>
<evidence type="ECO:0000256" key="16">
    <source>
        <dbReference type="PROSITE-ProRule" id="PRU00221"/>
    </source>
</evidence>
<dbReference type="GO" id="GO:0045504">
    <property type="term" value="F:dynein heavy chain binding"/>
    <property type="evidence" value="ECO:0007669"/>
    <property type="project" value="TreeGrafter"/>
</dbReference>
<keyword evidence="4" id="KW-0963">Cytoplasm</keyword>
<evidence type="ECO:0000256" key="14">
    <source>
        <dbReference type="ARBA" id="ARBA00042966"/>
    </source>
</evidence>
<feature type="region of interest" description="Disordered" evidence="17">
    <location>
        <begin position="1"/>
        <end position="50"/>
    </location>
</feature>
<reference evidence="18" key="4">
    <citation type="submission" date="2025-08" db="UniProtKB">
        <authorList>
            <consortium name="Ensembl"/>
        </authorList>
    </citation>
    <scope>IDENTIFICATION</scope>
</reference>
<evidence type="ECO:0000256" key="10">
    <source>
        <dbReference type="ARBA" id="ARBA00023175"/>
    </source>
</evidence>
<evidence type="ECO:0000256" key="3">
    <source>
        <dbReference type="ARBA" id="ARBA00022448"/>
    </source>
</evidence>
<keyword evidence="3" id="KW-0813">Transport</keyword>
<dbReference type="InterPro" id="IPR001680">
    <property type="entry name" value="WD40_rpt"/>
</dbReference>
<dbReference type="InterPro" id="IPR050687">
    <property type="entry name" value="Dynein_IC"/>
</dbReference>
<evidence type="ECO:0000256" key="15">
    <source>
        <dbReference type="ARBA" id="ARBA00045429"/>
    </source>
</evidence>
<dbReference type="FunFam" id="2.130.10.10:FF:000095">
    <property type="entry name" value="Cytoplasmic dynein 1 intermediate chain 2"/>
    <property type="match status" value="1"/>
</dbReference>
<keyword evidence="5" id="KW-0597">Phosphoprotein</keyword>
<dbReference type="GO" id="GO:0005874">
    <property type="term" value="C:microtubule"/>
    <property type="evidence" value="ECO:0007669"/>
    <property type="project" value="UniProtKB-KW"/>
</dbReference>
<feature type="compositionally biased region" description="Basic and acidic residues" evidence="17">
    <location>
        <begin position="1"/>
        <end position="15"/>
    </location>
</feature>
<organism evidence="18 19">
    <name type="scientific">Callorhinchus milii</name>
    <name type="common">Ghost shark</name>
    <dbReference type="NCBI Taxonomy" id="7868"/>
    <lineage>
        <taxon>Eukaryota</taxon>
        <taxon>Metazoa</taxon>
        <taxon>Chordata</taxon>
        <taxon>Craniata</taxon>
        <taxon>Vertebrata</taxon>
        <taxon>Chondrichthyes</taxon>
        <taxon>Holocephali</taxon>
        <taxon>Chimaeriformes</taxon>
        <taxon>Callorhinchidae</taxon>
        <taxon>Callorhinchus</taxon>
    </lineage>
</organism>
<dbReference type="InterPro" id="IPR015943">
    <property type="entry name" value="WD40/YVTN_repeat-like_dom_sf"/>
</dbReference>
<evidence type="ECO:0000256" key="7">
    <source>
        <dbReference type="ARBA" id="ARBA00022701"/>
    </source>
</evidence>
<dbReference type="SUPFAM" id="SSF50978">
    <property type="entry name" value="WD40 repeat-like"/>
    <property type="match status" value="1"/>
</dbReference>
<dbReference type="Ensembl" id="ENSCMIT00000027080.1">
    <property type="protein sequence ID" value="ENSCMIP00000026650.1"/>
    <property type="gene ID" value="ENSCMIG00000011506.1"/>
</dbReference>
<keyword evidence="9" id="KW-0007">Acetylation</keyword>
<keyword evidence="6 16" id="KW-0853">WD repeat</keyword>
<dbReference type="Pfam" id="PF11540">
    <property type="entry name" value="Dynein_IC2"/>
    <property type="match status" value="1"/>
</dbReference>
<dbReference type="Proteomes" id="UP000314986">
    <property type="component" value="Unassembled WGS sequence"/>
</dbReference>
<evidence type="ECO:0000256" key="13">
    <source>
        <dbReference type="ARBA" id="ARBA00042023"/>
    </source>
</evidence>
<proteinExistence type="inferred from homology"/>
<evidence type="ECO:0000256" key="6">
    <source>
        <dbReference type="ARBA" id="ARBA00022574"/>
    </source>
</evidence>
<evidence type="ECO:0000256" key="17">
    <source>
        <dbReference type="SAM" id="MobiDB-lite"/>
    </source>
</evidence>
<evidence type="ECO:0000256" key="12">
    <source>
        <dbReference type="ARBA" id="ARBA00040292"/>
    </source>
</evidence>
<sequence>MSDKDKSELKAELERKKQRLAQIREEKKRKEEERKRKEADQKKEVVQNEELDIEKKRREADALLQSMGITSEPSIGMYMGTFHWDTDPSVLQLQADSDLGRAVKLGMAKIMQVDFPPREIVTYTKETQTPVAAQTTEENEEQEEIAAPKAAVEPEQEKLVQKEEDKEARELSEEEKLQIIHSDEFAIFFDHSTRIIERALAEHKDLFFDYSGKDLEEKEGELQGGTKLSLNRSFFDERWSKHRVVTCMDWSPQYPELLVASYNNKEDAPHEPDGVALVWNMKFKKPTPEYIFQCQSSVMSVSFARFHPNLVVGGTCSGQIVLWDNRSNKRTPVQRTPLSAAAHTHPVYCVNVVGSQNAHNLISVSTDGKICSWSLDMLSQPQDSIELMHKQSKAVAVTCMSFPLGDVNNFVVGSEEGSVYTACRHGSKAGISEIFDGHQGPITGIHYHTAAGPVDFSHLFITSSFDWTVKLWTTKNNKPLYSFEDNSDYVYDVMWSPTHPALFACVDGMGRLDLWNLNNDTEVPTASVTVNSNPALNRVRWAQSGREIAVGDSEGQILIYDVGEQIAVPRNDEWTRFARTLAEINANRADAEEESLA</sequence>
<dbReference type="SMART" id="SM00320">
    <property type="entry name" value="WD40"/>
    <property type="match status" value="6"/>
</dbReference>
<keyword evidence="11" id="KW-0206">Cytoskeleton</keyword>
<evidence type="ECO:0000256" key="2">
    <source>
        <dbReference type="ARBA" id="ARBA00011059"/>
    </source>
</evidence>
<comment type="function">
    <text evidence="15">Acts as one of several non-catalytic accessory components of the cytoplasmic dynein 1 complex that are thought to be involved in linking dynein to cargos and to adapter proteins that regulate dynein function. Cytoplasmic dynein 1 acts as a motor for the intracellular retrograde motility of vesicles and organelles along microtubules. The intermediate chains mediate the binding of dynein to dynactin via its 150 kDa component (p150-glued) DCTN1. Involved in membrane-transport, such as Golgi apparatus, late endosomes and lysosomes.</text>
</comment>
<evidence type="ECO:0000313" key="18">
    <source>
        <dbReference type="Ensembl" id="ENSCMIP00000026650.1"/>
    </source>
</evidence>
<feature type="region of interest" description="Disordered" evidence="17">
    <location>
        <begin position="129"/>
        <end position="158"/>
    </location>
</feature>
<dbReference type="GO" id="GO:0005868">
    <property type="term" value="C:cytoplasmic dynein complex"/>
    <property type="evidence" value="ECO:0007669"/>
    <property type="project" value="InterPro"/>
</dbReference>
<reference evidence="19" key="2">
    <citation type="journal article" date="2007" name="PLoS Biol.">
        <title>Survey sequencing and comparative analysis of the elephant shark (Callorhinchus milii) genome.</title>
        <authorList>
            <person name="Venkatesh B."/>
            <person name="Kirkness E.F."/>
            <person name="Loh Y.H."/>
            <person name="Halpern A.L."/>
            <person name="Lee A.P."/>
            <person name="Johnson J."/>
            <person name="Dandona N."/>
            <person name="Viswanathan L.D."/>
            <person name="Tay A."/>
            <person name="Venter J.C."/>
            <person name="Strausberg R.L."/>
            <person name="Brenner S."/>
        </authorList>
    </citation>
    <scope>NUCLEOTIDE SEQUENCE [LARGE SCALE GENOMIC DNA]</scope>
</reference>
<dbReference type="GO" id="GO:0010970">
    <property type="term" value="P:transport along microtubule"/>
    <property type="evidence" value="ECO:0007669"/>
    <property type="project" value="TreeGrafter"/>
</dbReference>
<accession>A0A4W3J1K9</accession>
<comment type="subcellular location">
    <subcellularLocation>
        <location evidence="1">Cytoplasm</location>
        <location evidence="1">Cytoskeleton</location>
    </subcellularLocation>
</comment>
<dbReference type="PROSITE" id="PS50082">
    <property type="entry name" value="WD_REPEATS_2"/>
    <property type="match status" value="1"/>
</dbReference>
<evidence type="ECO:0000256" key="9">
    <source>
        <dbReference type="ARBA" id="ARBA00022990"/>
    </source>
</evidence>
<dbReference type="PANTHER" id="PTHR12442:SF37">
    <property type="entry name" value="CYTOPLASMIC DYNEIN 1 INTERMEDIATE CHAIN 2"/>
    <property type="match status" value="1"/>
</dbReference>
<dbReference type="GO" id="GO:0045503">
    <property type="term" value="F:dynein light chain binding"/>
    <property type="evidence" value="ECO:0007669"/>
    <property type="project" value="TreeGrafter"/>
</dbReference>
<comment type="similarity">
    <text evidence="2">Belongs to the dynein intermediate chain family.</text>
</comment>
<feature type="compositionally biased region" description="Basic and acidic residues" evidence="17">
    <location>
        <begin position="22"/>
        <end position="46"/>
    </location>
</feature>
<dbReference type="PANTHER" id="PTHR12442">
    <property type="entry name" value="DYNEIN INTERMEDIATE CHAIN"/>
    <property type="match status" value="1"/>
</dbReference>
<feature type="repeat" description="WD" evidence="16">
    <location>
        <begin position="435"/>
        <end position="482"/>
    </location>
</feature>
<keyword evidence="10" id="KW-0505">Motor protein</keyword>
<dbReference type="GeneTree" id="ENSGT00940000155442"/>
<dbReference type="Pfam" id="PF00400">
    <property type="entry name" value="WD40"/>
    <property type="match status" value="2"/>
</dbReference>
<reference evidence="19" key="3">
    <citation type="journal article" date="2014" name="Nature">
        <title>Elephant shark genome provides unique insights into gnathostome evolution.</title>
        <authorList>
            <consortium name="International Elephant Shark Genome Sequencing Consortium"/>
            <person name="Venkatesh B."/>
            <person name="Lee A.P."/>
            <person name="Ravi V."/>
            <person name="Maurya A.K."/>
            <person name="Lian M.M."/>
            <person name="Swann J.B."/>
            <person name="Ohta Y."/>
            <person name="Flajnik M.F."/>
            <person name="Sutoh Y."/>
            <person name="Kasahara M."/>
            <person name="Hoon S."/>
            <person name="Gangu V."/>
            <person name="Roy S.W."/>
            <person name="Irimia M."/>
            <person name="Korzh V."/>
            <person name="Kondrychyn I."/>
            <person name="Lim Z.W."/>
            <person name="Tay B.H."/>
            <person name="Tohari S."/>
            <person name="Kong K.W."/>
            <person name="Ho S."/>
            <person name="Lorente-Galdos B."/>
            <person name="Quilez J."/>
            <person name="Marques-Bonet T."/>
            <person name="Raney B.J."/>
            <person name="Ingham P.W."/>
            <person name="Tay A."/>
            <person name="Hillier L.W."/>
            <person name="Minx P."/>
            <person name="Boehm T."/>
            <person name="Wilson R.K."/>
            <person name="Brenner S."/>
            <person name="Warren W.C."/>
        </authorList>
    </citation>
    <scope>NUCLEOTIDE SEQUENCE [LARGE SCALE GENOMIC DNA]</scope>
</reference>
<evidence type="ECO:0000256" key="11">
    <source>
        <dbReference type="ARBA" id="ARBA00023212"/>
    </source>
</evidence>